<protein>
    <submittedName>
        <fullName evidence="2">Uncharacterized protein</fullName>
    </submittedName>
</protein>
<accession>A0A3N0Y4I7</accession>
<keyword evidence="3" id="KW-1185">Reference proteome</keyword>
<sequence>MDNSSELFDGQHWVHPQFRSNDGGGFGGERGAGEGQETGGVGRGEHHVGADGGRNQALMGLLDGAWGPTDGGGAELAGDPNETEWTTDRGIIAGPEVQGDAASLRDRGEDRGLAEWGDIGESEDQGRTEGKKEPSGVKGMEGLRHSCRPGSQRCNQDDESTRDGALEENEGLAKDRKQEELAEENTTAELTEGGAKP</sequence>
<dbReference type="Proteomes" id="UP000281406">
    <property type="component" value="Unassembled WGS sequence"/>
</dbReference>
<feature type="compositionally biased region" description="Basic and acidic residues" evidence="1">
    <location>
        <begin position="103"/>
        <end position="113"/>
    </location>
</feature>
<evidence type="ECO:0000256" key="1">
    <source>
        <dbReference type="SAM" id="MobiDB-lite"/>
    </source>
</evidence>
<reference evidence="2 3" key="1">
    <citation type="submission" date="2018-10" db="EMBL/GenBank/DDBJ databases">
        <title>Genome assembly for a Yunnan-Guizhou Plateau 3E fish, Anabarilius grahami (Regan), and its evolutionary and genetic applications.</title>
        <authorList>
            <person name="Jiang W."/>
        </authorList>
    </citation>
    <scope>NUCLEOTIDE SEQUENCE [LARGE SCALE GENOMIC DNA]</scope>
    <source>
        <strain evidence="2">AG-KIZ</strain>
        <tissue evidence="2">Muscle</tissue>
    </source>
</reference>
<name>A0A3N0Y4I7_ANAGA</name>
<dbReference type="AlphaFoldDB" id="A0A3N0Y4I7"/>
<gene>
    <name evidence="2" type="ORF">DPX16_22854</name>
</gene>
<feature type="compositionally biased region" description="Low complexity" evidence="1">
    <location>
        <begin position="184"/>
        <end position="197"/>
    </location>
</feature>
<feature type="compositionally biased region" description="Basic and acidic residues" evidence="1">
    <location>
        <begin position="124"/>
        <end position="135"/>
    </location>
</feature>
<evidence type="ECO:0000313" key="2">
    <source>
        <dbReference type="EMBL" id="ROL41011.1"/>
    </source>
</evidence>
<feature type="compositionally biased region" description="Basic and acidic residues" evidence="1">
    <location>
        <begin position="155"/>
        <end position="180"/>
    </location>
</feature>
<feature type="region of interest" description="Disordered" evidence="1">
    <location>
        <begin position="1"/>
        <end position="197"/>
    </location>
</feature>
<comment type="caution">
    <text evidence="2">The sequence shown here is derived from an EMBL/GenBank/DDBJ whole genome shotgun (WGS) entry which is preliminary data.</text>
</comment>
<feature type="compositionally biased region" description="Gly residues" evidence="1">
    <location>
        <begin position="22"/>
        <end position="42"/>
    </location>
</feature>
<proteinExistence type="predicted"/>
<evidence type="ECO:0000313" key="3">
    <source>
        <dbReference type="Proteomes" id="UP000281406"/>
    </source>
</evidence>
<organism evidence="2 3">
    <name type="scientific">Anabarilius grahami</name>
    <name type="common">Kanglang fish</name>
    <name type="synonym">Barilius grahami</name>
    <dbReference type="NCBI Taxonomy" id="495550"/>
    <lineage>
        <taxon>Eukaryota</taxon>
        <taxon>Metazoa</taxon>
        <taxon>Chordata</taxon>
        <taxon>Craniata</taxon>
        <taxon>Vertebrata</taxon>
        <taxon>Euteleostomi</taxon>
        <taxon>Actinopterygii</taxon>
        <taxon>Neopterygii</taxon>
        <taxon>Teleostei</taxon>
        <taxon>Ostariophysi</taxon>
        <taxon>Cypriniformes</taxon>
        <taxon>Xenocyprididae</taxon>
        <taxon>Xenocypridinae</taxon>
        <taxon>Xenocypridinae incertae sedis</taxon>
        <taxon>Anabarilius</taxon>
    </lineage>
</organism>
<dbReference type="EMBL" id="RJVU01053030">
    <property type="protein sequence ID" value="ROL41011.1"/>
    <property type="molecule type" value="Genomic_DNA"/>
</dbReference>